<dbReference type="HOGENOM" id="CLU_031028_0_0_0"/>
<dbReference type="RefSeq" id="WP_013931914.1">
    <property type="nucleotide sequence ID" value="NC_015707.1"/>
</dbReference>
<dbReference type="InterPro" id="IPR051162">
    <property type="entry name" value="T4SS_component"/>
</dbReference>
<dbReference type="KEGG" id="tta:Theth_0603"/>
<dbReference type="PANTHER" id="PTHR30121:SF6">
    <property type="entry name" value="SLR6007 PROTEIN"/>
    <property type="match status" value="1"/>
</dbReference>
<proteinExistence type="predicted"/>
<dbReference type="PANTHER" id="PTHR30121">
    <property type="entry name" value="UNCHARACTERIZED PROTEIN YJGR-RELATED"/>
    <property type="match status" value="1"/>
</dbReference>
<gene>
    <name evidence="1" type="ORF">Theth_0603</name>
</gene>
<evidence type="ECO:0000313" key="1">
    <source>
        <dbReference type="EMBL" id="AEH50691.1"/>
    </source>
</evidence>
<dbReference type="Gene3D" id="3.40.50.300">
    <property type="entry name" value="P-loop containing nucleotide triphosphate hydrolases"/>
    <property type="match status" value="1"/>
</dbReference>
<reference evidence="1 2" key="1">
    <citation type="submission" date="2010-11" db="EMBL/GenBank/DDBJ databases">
        <title>The complete genome of Thermotoga thermarum DSM 5069.</title>
        <authorList>
            <consortium name="US DOE Joint Genome Institute (JGI-PGF)"/>
            <person name="Lucas S."/>
            <person name="Copeland A."/>
            <person name="Lapidus A."/>
            <person name="Bruce D."/>
            <person name="Goodwin L."/>
            <person name="Pitluck S."/>
            <person name="Kyrpides N."/>
            <person name="Mavromatis K."/>
            <person name="Ivanova N."/>
            <person name="Zeytun A."/>
            <person name="Brettin T."/>
            <person name="Detter J.C."/>
            <person name="Tapia R."/>
            <person name="Han C."/>
            <person name="Land M."/>
            <person name="Hauser L."/>
            <person name="Markowitz V."/>
            <person name="Cheng J.-F."/>
            <person name="Hugenholtz P."/>
            <person name="Woyke T."/>
            <person name="Wu D."/>
            <person name="Spring S."/>
            <person name="Schroeder M."/>
            <person name="Brambilla E."/>
            <person name="Klenk H.-P."/>
            <person name="Eisen J.A."/>
        </authorList>
    </citation>
    <scope>NUCLEOTIDE SEQUENCE [LARGE SCALE GENOMIC DNA]</scope>
    <source>
        <strain evidence="1 2">DSM 5069</strain>
    </source>
</reference>
<dbReference type="OrthoDB" id="5240402at2"/>
<dbReference type="EMBL" id="CP002351">
    <property type="protein sequence ID" value="AEH50691.1"/>
    <property type="molecule type" value="Genomic_DNA"/>
</dbReference>
<keyword evidence="2" id="KW-1185">Reference proteome</keyword>
<dbReference type="STRING" id="688269.Theth_0603"/>
<evidence type="ECO:0008006" key="3">
    <source>
        <dbReference type="Google" id="ProtNLM"/>
    </source>
</evidence>
<dbReference type="AlphaFoldDB" id="F7YXP7"/>
<sequence>MKRIGVVTGSNTSSPYVFYVRLEHENNKPVYMPQIDDVVKVIFEYKPHGEIVYYGVITQLNAKWDFGPMSGYEEDVALKGLAPAFGYYLATVITTRMLLKRENDYIDQDAPQVPPPPGTPVFLAAGEEMNTALGFDELVKENLAVPVGIMRNGSVAYLDVRYILGENGAHINISGQSGVAAKTSYATFLMKSFLDTGKRLSKYNPLMKYLENSRFIVFNVKGEGLMFLDKWSKDWKNNESNESGRRWKEMYEKLKIKPEPFEKVLFYFPRKQRNIDEPWSFKRIPEPGKVFTYGWDAIDIIRMNLLELMFDQDELEANQNLQLAVTTLQEILQEKLEKAFEMAKKFLEDDGEKVPPSMDPTIVLRKAMSRGLDVKLYANLPDGIDDLIEMVKNDQEVQNKIYSEVGSKATVSAMIRRLKAAKNIGMDLVWIPMHFSLNSQNFESHNMLWDKPGQVTVFDISKLRPRVQTFVVGATLVEILKSREEKSNQDPVFIFLDELNKYAPRHGGGPLKNIFRDIAERGRSFRIILIGAEQTASEVDYRVITQSSTTVVGRQKAVELEKPEYGHLTLEQKQRAALLQQGEVIVDQPFLRLPITVKFPLPAWCTREDGAFSYSEEEREETKAKLFG</sequence>
<protein>
    <recommendedName>
        <fullName evidence="3">ATPase-like protein</fullName>
    </recommendedName>
</protein>
<name>F7YXP7_9THEM</name>
<dbReference type="PATRIC" id="fig|688269.3.peg.625"/>
<evidence type="ECO:0000313" key="2">
    <source>
        <dbReference type="Proteomes" id="UP000006804"/>
    </source>
</evidence>
<dbReference type="SUPFAM" id="SSF52540">
    <property type="entry name" value="P-loop containing nucleoside triphosphate hydrolases"/>
    <property type="match status" value="1"/>
</dbReference>
<dbReference type="eggNOG" id="COG0433">
    <property type="taxonomic scope" value="Bacteria"/>
</dbReference>
<dbReference type="InterPro" id="IPR027417">
    <property type="entry name" value="P-loop_NTPase"/>
</dbReference>
<organism evidence="1 2">
    <name type="scientific">Pseudothermotoga thermarum DSM 5069</name>
    <dbReference type="NCBI Taxonomy" id="688269"/>
    <lineage>
        <taxon>Bacteria</taxon>
        <taxon>Thermotogati</taxon>
        <taxon>Thermotogota</taxon>
        <taxon>Thermotogae</taxon>
        <taxon>Thermotogales</taxon>
        <taxon>Thermotogaceae</taxon>
        <taxon>Pseudothermotoga</taxon>
    </lineage>
</organism>
<dbReference type="Proteomes" id="UP000006804">
    <property type="component" value="Chromosome"/>
</dbReference>
<accession>F7YXP7</accession>